<name>B1Y446_LEPCP</name>
<accession>B1Y446</accession>
<gene>
    <name evidence="2" type="ordered locus">Lcho_2302</name>
</gene>
<dbReference type="RefSeq" id="WP_012347326.1">
    <property type="nucleotide sequence ID" value="NC_010524.1"/>
</dbReference>
<dbReference type="HOGENOM" id="CLU_035873_0_0_4"/>
<dbReference type="Pfam" id="PF11902">
    <property type="entry name" value="DUF3422"/>
    <property type="match status" value="1"/>
</dbReference>
<evidence type="ECO:0000313" key="3">
    <source>
        <dbReference type="Proteomes" id="UP000001693"/>
    </source>
</evidence>
<feature type="transmembrane region" description="Helical" evidence="1">
    <location>
        <begin position="359"/>
        <end position="379"/>
    </location>
</feature>
<dbReference type="STRING" id="395495.Lcho_2302"/>
<evidence type="ECO:0000256" key="1">
    <source>
        <dbReference type="SAM" id="Phobius"/>
    </source>
</evidence>
<dbReference type="EMBL" id="CP001013">
    <property type="protein sequence ID" value="ACB34568.1"/>
    <property type="molecule type" value="Genomic_DNA"/>
</dbReference>
<protein>
    <recommendedName>
        <fullName evidence="4">Membrane-anchored protein</fullName>
    </recommendedName>
</protein>
<dbReference type="eggNOG" id="COG4949">
    <property type="taxonomic scope" value="Bacteria"/>
</dbReference>
<feature type="transmembrane region" description="Helical" evidence="1">
    <location>
        <begin position="399"/>
        <end position="416"/>
    </location>
</feature>
<dbReference type="Proteomes" id="UP000001693">
    <property type="component" value="Chromosome"/>
</dbReference>
<proteinExistence type="predicted"/>
<keyword evidence="1" id="KW-0812">Transmembrane</keyword>
<sequence>MHTMHPWREALHNEVHARPHERLQAPLAITHIGWVGQEVSQAREHLNELLQRRHLPQAGEDASHLSVELGQLRLRWERHTEFHTATFVKPLTDVPQGFEKVALADVPHDWLHSLPGQWLIGMHVLVLQRADLATHEDGLPQLVRSSLSDESLVCSRVMDAQADIYTDFRLHADGFARWLVVVDGMSPRRLGRAVQRVIEIETYRMMALLGLPAAREVGATLASAERDLAEVAQAIRTVDQADEPDLLRRLSEQAAMVEGLYARTHSRFSATTAYWELVQRRITELREQRLLGLQTLGEFMERRLSPGMQTCSAAARRLQSLSERISRASNLLRTRVEVAQQRSSEALLDAMNRRQEAQLLLQGAVEGLSVAAITYYGAGLVGYMAKGMKAADLPVSPDMMVAAAVPFIALAVWWGVRKLHARILASVGHGAGH</sequence>
<evidence type="ECO:0008006" key="4">
    <source>
        <dbReference type="Google" id="ProtNLM"/>
    </source>
</evidence>
<keyword evidence="1" id="KW-1133">Transmembrane helix</keyword>
<dbReference type="InterPro" id="IPR021830">
    <property type="entry name" value="DUF3422"/>
</dbReference>
<dbReference type="KEGG" id="lch:Lcho_2302"/>
<dbReference type="OrthoDB" id="9767470at2"/>
<reference evidence="2 3" key="1">
    <citation type="submission" date="2008-03" db="EMBL/GenBank/DDBJ databases">
        <title>Complete sequence of Leptothrix cholodnii SP-6.</title>
        <authorList>
            <consortium name="US DOE Joint Genome Institute"/>
            <person name="Copeland A."/>
            <person name="Lucas S."/>
            <person name="Lapidus A."/>
            <person name="Glavina del Rio T."/>
            <person name="Dalin E."/>
            <person name="Tice H."/>
            <person name="Bruce D."/>
            <person name="Goodwin L."/>
            <person name="Pitluck S."/>
            <person name="Chertkov O."/>
            <person name="Brettin T."/>
            <person name="Detter J.C."/>
            <person name="Han C."/>
            <person name="Kuske C.R."/>
            <person name="Schmutz J."/>
            <person name="Larimer F."/>
            <person name="Land M."/>
            <person name="Hauser L."/>
            <person name="Kyrpides N."/>
            <person name="Lykidis A."/>
            <person name="Emerson D."/>
            <person name="Richardson P."/>
        </authorList>
    </citation>
    <scope>NUCLEOTIDE SEQUENCE [LARGE SCALE GENOMIC DNA]</scope>
    <source>
        <strain evidence="3">ATCC 51168 / LMG 8142 / SP-6</strain>
    </source>
</reference>
<dbReference type="AlphaFoldDB" id="B1Y446"/>
<organism evidence="2 3">
    <name type="scientific">Leptothrix cholodnii (strain ATCC 51168 / LMG 8142 / SP-6)</name>
    <name type="common">Leptothrix discophora (strain SP-6)</name>
    <dbReference type="NCBI Taxonomy" id="395495"/>
    <lineage>
        <taxon>Bacteria</taxon>
        <taxon>Pseudomonadati</taxon>
        <taxon>Pseudomonadota</taxon>
        <taxon>Betaproteobacteria</taxon>
        <taxon>Burkholderiales</taxon>
        <taxon>Sphaerotilaceae</taxon>
        <taxon>Leptothrix</taxon>
    </lineage>
</organism>
<keyword evidence="1" id="KW-0472">Membrane</keyword>
<keyword evidence="3" id="KW-1185">Reference proteome</keyword>
<evidence type="ECO:0000313" key="2">
    <source>
        <dbReference type="EMBL" id="ACB34568.1"/>
    </source>
</evidence>